<sequence>MRINWNYIRFSGLLLVTVLLYAFASQRNSARLVDKVAIKFDDESTPFVTRETVDKLLIQSKGKVTGMPKEKLALNEMEKRVTSHPTIKSADVYVTMAGTVGVAIEQRKPIARVYGATSFYLDQDGEEMPLSKNFSARVPIVNGIEKKDIPTVTSLILYIKNDAFLNKHIIGVRKQKGNQYTLIPRKLDYEILLGDVASLEHKLTNYKAFYQKAQKDKTLDMYQLINLKYTNQVVCKKR</sequence>
<dbReference type="EMBL" id="JBHSFV010000001">
    <property type="protein sequence ID" value="MFC4632851.1"/>
    <property type="molecule type" value="Genomic_DNA"/>
</dbReference>
<accession>A0ABV9HU89</accession>
<gene>
    <name evidence="1" type="ORF">ACFO3O_02975</name>
</gene>
<keyword evidence="1" id="KW-0131">Cell cycle</keyword>
<comment type="caution">
    <text evidence="1">The sequence shown here is derived from an EMBL/GenBank/DDBJ whole genome shotgun (WGS) entry which is preliminary data.</text>
</comment>
<organism evidence="1 2">
    <name type="scientific">Dokdonia ponticola</name>
    <dbReference type="NCBI Taxonomy" id="2041041"/>
    <lineage>
        <taxon>Bacteria</taxon>
        <taxon>Pseudomonadati</taxon>
        <taxon>Bacteroidota</taxon>
        <taxon>Flavobacteriia</taxon>
        <taxon>Flavobacteriales</taxon>
        <taxon>Flavobacteriaceae</taxon>
        <taxon>Dokdonia</taxon>
    </lineage>
</organism>
<name>A0ABV9HU89_9FLAO</name>
<protein>
    <submittedName>
        <fullName evidence="1">Cell division protein FtsQ/DivIB</fullName>
    </submittedName>
</protein>
<reference evidence="2" key="1">
    <citation type="journal article" date="2019" name="Int. J. Syst. Evol. Microbiol.">
        <title>The Global Catalogue of Microorganisms (GCM) 10K type strain sequencing project: providing services to taxonomists for standard genome sequencing and annotation.</title>
        <authorList>
            <consortium name="The Broad Institute Genomics Platform"/>
            <consortium name="The Broad Institute Genome Sequencing Center for Infectious Disease"/>
            <person name="Wu L."/>
            <person name="Ma J."/>
        </authorList>
    </citation>
    <scope>NUCLEOTIDE SEQUENCE [LARGE SCALE GENOMIC DNA]</scope>
    <source>
        <strain evidence="2">YJ-61-S</strain>
    </source>
</reference>
<dbReference type="RefSeq" id="WP_379977014.1">
    <property type="nucleotide sequence ID" value="NZ_JBHSFV010000001.1"/>
</dbReference>
<evidence type="ECO:0000313" key="2">
    <source>
        <dbReference type="Proteomes" id="UP001596043"/>
    </source>
</evidence>
<proteinExistence type="predicted"/>
<dbReference type="GO" id="GO:0051301">
    <property type="term" value="P:cell division"/>
    <property type="evidence" value="ECO:0007669"/>
    <property type="project" value="UniProtKB-KW"/>
</dbReference>
<dbReference type="Proteomes" id="UP001596043">
    <property type="component" value="Unassembled WGS sequence"/>
</dbReference>
<keyword evidence="2" id="KW-1185">Reference proteome</keyword>
<evidence type="ECO:0000313" key="1">
    <source>
        <dbReference type="EMBL" id="MFC4632851.1"/>
    </source>
</evidence>
<keyword evidence="1" id="KW-0132">Cell division</keyword>